<dbReference type="Proteomes" id="UP000233551">
    <property type="component" value="Unassembled WGS sequence"/>
</dbReference>
<proteinExistence type="predicted"/>
<evidence type="ECO:0000313" key="2">
    <source>
        <dbReference type="Proteomes" id="UP000233551"/>
    </source>
</evidence>
<keyword evidence="2" id="KW-1185">Reference proteome</keyword>
<accession>A0A2I0KA30</accession>
<name>A0A2I0KA30_PUNGR</name>
<protein>
    <submittedName>
        <fullName evidence="1">Uncharacterized protein</fullName>
    </submittedName>
</protein>
<evidence type="ECO:0000313" key="1">
    <source>
        <dbReference type="EMBL" id="PKI65401.1"/>
    </source>
</evidence>
<sequence>MGRGPLVEGRSGSSRTAVTTLRAAVLAPGMDAGDDFGHHRRFAVVDLGLTGVKIVRIGEILRFSGEEKVINWKNDDFALLEPMDRNWVLTFDTIGIKVIETLHATSGDGQPVRVQVSFA</sequence>
<gene>
    <name evidence="1" type="ORF">CRG98_014217</name>
</gene>
<dbReference type="EMBL" id="PGOL01000754">
    <property type="protein sequence ID" value="PKI65401.1"/>
    <property type="molecule type" value="Genomic_DNA"/>
</dbReference>
<dbReference type="AlphaFoldDB" id="A0A2I0KA30"/>
<organism evidence="1 2">
    <name type="scientific">Punica granatum</name>
    <name type="common">Pomegranate</name>
    <dbReference type="NCBI Taxonomy" id="22663"/>
    <lineage>
        <taxon>Eukaryota</taxon>
        <taxon>Viridiplantae</taxon>
        <taxon>Streptophyta</taxon>
        <taxon>Embryophyta</taxon>
        <taxon>Tracheophyta</taxon>
        <taxon>Spermatophyta</taxon>
        <taxon>Magnoliopsida</taxon>
        <taxon>eudicotyledons</taxon>
        <taxon>Gunneridae</taxon>
        <taxon>Pentapetalae</taxon>
        <taxon>rosids</taxon>
        <taxon>malvids</taxon>
        <taxon>Myrtales</taxon>
        <taxon>Lythraceae</taxon>
        <taxon>Punica</taxon>
    </lineage>
</organism>
<comment type="caution">
    <text evidence="1">The sequence shown here is derived from an EMBL/GenBank/DDBJ whole genome shotgun (WGS) entry which is preliminary data.</text>
</comment>
<reference evidence="1 2" key="1">
    <citation type="submission" date="2017-11" db="EMBL/GenBank/DDBJ databases">
        <title>De-novo sequencing of pomegranate (Punica granatum L.) genome.</title>
        <authorList>
            <person name="Akparov Z."/>
            <person name="Amiraslanov A."/>
            <person name="Hajiyeva S."/>
            <person name="Abbasov M."/>
            <person name="Kaur K."/>
            <person name="Hamwieh A."/>
            <person name="Solovyev V."/>
            <person name="Salamov A."/>
            <person name="Braich B."/>
            <person name="Kosarev P."/>
            <person name="Mahmoud A."/>
            <person name="Hajiyev E."/>
            <person name="Babayeva S."/>
            <person name="Izzatullayeva V."/>
            <person name="Mammadov A."/>
            <person name="Mammadov A."/>
            <person name="Sharifova S."/>
            <person name="Ojaghi J."/>
            <person name="Eynullazada K."/>
            <person name="Bayramov B."/>
            <person name="Abdulazimova A."/>
            <person name="Shahmuradov I."/>
        </authorList>
    </citation>
    <scope>NUCLEOTIDE SEQUENCE [LARGE SCALE GENOMIC DNA]</scope>
    <source>
        <strain evidence="2">cv. AG2017</strain>
        <tissue evidence="1">Leaf</tissue>
    </source>
</reference>